<keyword evidence="4" id="KW-1185">Reference proteome</keyword>
<dbReference type="EMBL" id="ADAS02000027">
    <property type="protein sequence ID" value="OAV95627.1"/>
    <property type="molecule type" value="Genomic_DNA"/>
</dbReference>
<organism evidence="2">
    <name type="scientific">Puccinia triticina (isolate 1-1 / race 1 (BBBD))</name>
    <name type="common">Brown leaf rust fungus</name>
    <dbReference type="NCBI Taxonomy" id="630390"/>
    <lineage>
        <taxon>Eukaryota</taxon>
        <taxon>Fungi</taxon>
        <taxon>Dikarya</taxon>
        <taxon>Basidiomycota</taxon>
        <taxon>Pucciniomycotina</taxon>
        <taxon>Pucciniomycetes</taxon>
        <taxon>Pucciniales</taxon>
        <taxon>Pucciniaceae</taxon>
        <taxon>Puccinia</taxon>
    </lineage>
</organism>
<reference evidence="3 4" key="3">
    <citation type="journal article" date="2017" name="G3 (Bethesda)">
        <title>Comparative analysis highlights variable genome content of wheat rusts and divergence of the mating loci.</title>
        <authorList>
            <person name="Cuomo C.A."/>
            <person name="Bakkeren G."/>
            <person name="Khalil H.B."/>
            <person name="Panwar V."/>
            <person name="Joly D."/>
            <person name="Linning R."/>
            <person name="Sakthikumar S."/>
            <person name="Song X."/>
            <person name="Adiconis X."/>
            <person name="Fan L."/>
            <person name="Goldberg J.M."/>
            <person name="Levin J.Z."/>
            <person name="Young S."/>
            <person name="Zeng Q."/>
            <person name="Anikster Y."/>
            <person name="Bruce M."/>
            <person name="Wang M."/>
            <person name="Yin C."/>
            <person name="McCallum B."/>
            <person name="Szabo L.J."/>
            <person name="Hulbert S."/>
            <person name="Chen X."/>
            <person name="Fellers J.P."/>
        </authorList>
    </citation>
    <scope>NUCLEOTIDE SEQUENCE</scope>
    <source>
        <strain evidence="3">isolate 1-1 / race 1 (BBBD)</strain>
        <strain evidence="4">Isolate 1-1 / race 1 (BBBD)</strain>
    </source>
</reference>
<evidence type="ECO:0000313" key="3">
    <source>
        <dbReference type="EnsemblFungi" id="PTTG_26611-t43_1-p1"/>
    </source>
</evidence>
<feature type="compositionally biased region" description="Low complexity" evidence="1">
    <location>
        <begin position="219"/>
        <end position="231"/>
    </location>
</feature>
<protein>
    <submittedName>
        <fullName evidence="2 3">Uncharacterized protein</fullName>
    </submittedName>
</protein>
<accession>A0A180GS17</accession>
<dbReference type="VEuPathDB" id="FungiDB:PTTG_26611"/>
<feature type="compositionally biased region" description="Low complexity" evidence="1">
    <location>
        <begin position="143"/>
        <end position="153"/>
    </location>
</feature>
<gene>
    <name evidence="2" type="ORF">PTTG_26611</name>
</gene>
<dbReference type="EnsemblFungi" id="PTTG_26611-t43_1">
    <property type="protein sequence ID" value="PTTG_26611-t43_1-p1"/>
    <property type="gene ID" value="PTTG_26611"/>
</dbReference>
<proteinExistence type="predicted"/>
<dbReference type="AlphaFoldDB" id="A0A180GS17"/>
<name>A0A180GS17_PUCT1</name>
<feature type="compositionally biased region" description="Acidic residues" evidence="1">
    <location>
        <begin position="160"/>
        <end position="170"/>
    </location>
</feature>
<feature type="compositionally biased region" description="Low complexity" evidence="1">
    <location>
        <begin position="104"/>
        <end position="114"/>
    </location>
</feature>
<evidence type="ECO:0000313" key="4">
    <source>
        <dbReference type="Proteomes" id="UP000005240"/>
    </source>
</evidence>
<reference evidence="2" key="1">
    <citation type="submission" date="2009-11" db="EMBL/GenBank/DDBJ databases">
        <authorList>
            <consortium name="The Broad Institute Genome Sequencing Platform"/>
            <person name="Ward D."/>
            <person name="Feldgarden M."/>
            <person name="Earl A."/>
            <person name="Young S.K."/>
            <person name="Zeng Q."/>
            <person name="Koehrsen M."/>
            <person name="Alvarado L."/>
            <person name="Berlin A."/>
            <person name="Bochicchio J."/>
            <person name="Borenstein D."/>
            <person name="Chapman S.B."/>
            <person name="Chen Z."/>
            <person name="Engels R."/>
            <person name="Freedman E."/>
            <person name="Gellesch M."/>
            <person name="Goldberg J."/>
            <person name="Griggs A."/>
            <person name="Gujja S."/>
            <person name="Heilman E."/>
            <person name="Heiman D."/>
            <person name="Hepburn T."/>
            <person name="Howarth C."/>
            <person name="Jen D."/>
            <person name="Larson L."/>
            <person name="Lewis B."/>
            <person name="Mehta T."/>
            <person name="Park D."/>
            <person name="Pearson M."/>
            <person name="Roberts A."/>
            <person name="Saif S."/>
            <person name="Shea T."/>
            <person name="Shenoy N."/>
            <person name="Sisk P."/>
            <person name="Stolte C."/>
            <person name="Sykes S."/>
            <person name="Thomson T."/>
            <person name="Walk T."/>
            <person name="White J."/>
            <person name="Yandava C."/>
            <person name="Izard J."/>
            <person name="Baranova O.V."/>
            <person name="Blanton J.M."/>
            <person name="Tanner A.C."/>
            <person name="Dewhirst F.E."/>
            <person name="Haas B."/>
            <person name="Nusbaum C."/>
            <person name="Birren B."/>
        </authorList>
    </citation>
    <scope>NUCLEOTIDE SEQUENCE [LARGE SCALE GENOMIC DNA]</scope>
    <source>
        <strain evidence="2">1-1 BBBD Race 1</strain>
    </source>
</reference>
<evidence type="ECO:0000256" key="1">
    <source>
        <dbReference type="SAM" id="MobiDB-lite"/>
    </source>
</evidence>
<feature type="region of interest" description="Disordered" evidence="1">
    <location>
        <begin position="56"/>
        <end position="90"/>
    </location>
</feature>
<evidence type="ECO:0000313" key="2">
    <source>
        <dbReference type="EMBL" id="OAV95627.1"/>
    </source>
</evidence>
<dbReference type="Proteomes" id="UP000005240">
    <property type="component" value="Unassembled WGS sequence"/>
</dbReference>
<feature type="region of interest" description="Disordered" evidence="1">
    <location>
        <begin position="104"/>
        <end position="244"/>
    </location>
</feature>
<reference evidence="2" key="2">
    <citation type="submission" date="2016-05" db="EMBL/GenBank/DDBJ databases">
        <title>Comparative analysis highlights variable genome content of wheat rusts and divergence of the mating loci.</title>
        <authorList>
            <person name="Cuomo C.A."/>
            <person name="Bakkeren G."/>
            <person name="Szabo L."/>
            <person name="Khalil H."/>
            <person name="Joly D."/>
            <person name="Goldberg J."/>
            <person name="Young S."/>
            <person name="Zeng Q."/>
            <person name="Fellers J."/>
        </authorList>
    </citation>
    <scope>NUCLEOTIDE SEQUENCE [LARGE SCALE GENOMIC DNA]</scope>
    <source>
        <strain evidence="2">1-1 BBBD Race 1</strain>
    </source>
</reference>
<sequence>MSWMEASRRKKTDGEMGLAELLPAREPLAVDASVAASPGPMSDRVRTAILLAGLGRPALQPSPPSVPLRPEEPVAAPAGSSLRRTALARRPAVRLSLLAPTRPLLRPRTAPSSSESWVVRQPPAPEGFPPELLRLRRPPHPPALASPSTASSRGPPVEAKDDDDDDDDDQAPLLSIILPAIPPARPPRRQRPTDDLDELSLSSSLRPASGRAIRRRVRPPQSSSSPPSSASAGDPQWIGHLCAR</sequence>
<reference evidence="3" key="4">
    <citation type="submission" date="2025-05" db="UniProtKB">
        <authorList>
            <consortium name="EnsemblFungi"/>
        </authorList>
    </citation>
    <scope>IDENTIFICATION</scope>
    <source>
        <strain evidence="3">isolate 1-1 / race 1 (BBBD)</strain>
    </source>
</reference>